<dbReference type="KEGG" id="clk:CGC53_01160"/>
<name>A0A250F7F7_9FLAO</name>
<proteinExistence type="predicted"/>
<protein>
    <submittedName>
        <fullName evidence="1">Uncharacterized protein</fullName>
    </submittedName>
</protein>
<dbReference type="AlphaFoldDB" id="A0A250F7F7"/>
<keyword evidence="2" id="KW-1185">Reference proteome</keyword>
<gene>
    <name evidence="1" type="ORF">CGC53_01160</name>
</gene>
<dbReference type="RefSeq" id="WP_095912985.1">
    <property type="nucleotide sequence ID" value="NZ_CAUUPF010000001.1"/>
</dbReference>
<evidence type="ECO:0000313" key="1">
    <source>
        <dbReference type="EMBL" id="ATA81060.1"/>
    </source>
</evidence>
<sequence>MKHLLITLSLLCINTLLGQELIGKDWKIDNFLALHPEVTDAYFLTDSEMKRYRVGRDSIPLNLDTDSGTYYLHKISKSEIHFIKSTGKRSTDKQRAKDAKALAHFYKHFKVGSHSPNPSFSLKSEVPKEERIGKFAHKYFHLTDYTILKGFSDNFTTYYLVKDLKTNTKYYLREEYFNGKVMLYYYTEKDIKKLTKEKKK</sequence>
<reference evidence="2" key="1">
    <citation type="submission" date="2017-06" db="EMBL/GenBank/DDBJ databases">
        <title>Capnocytophaga spp. assemblies.</title>
        <authorList>
            <person name="Gulvik C.A."/>
        </authorList>
    </citation>
    <scope>NUCLEOTIDE SEQUENCE [LARGE SCALE GENOMIC DNA]</scope>
    <source>
        <strain evidence="2">H6253</strain>
    </source>
</reference>
<accession>A0A250F7F7</accession>
<dbReference type="EMBL" id="CP022384">
    <property type="protein sequence ID" value="ATA81060.1"/>
    <property type="molecule type" value="Genomic_DNA"/>
</dbReference>
<evidence type="ECO:0000313" key="2">
    <source>
        <dbReference type="Proteomes" id="UP000217276"/>
    </source>
</evidence>
<organism evidence="1 2">
    <name type="scientific">Capnocytophaga leadbetteri</name>
    <dbReference type="NCBI Taxonomy" id="327575"/>
    <lineage>
        <taxon>Bacteria</taxon>
        <taxon>Pseudomonadati</taxon>
        <taxon>Bacteroidota</taxon>
        <taxon>Flavobacteriia</taxon>
        <taxon>Flavobacteriales</taxon>
        <taxon>Flavobacteriaceae</taxon>
        <taxon>Capnocytophaga</taxon>
    </lineage>
</organism>
<dbReference type="Proteomes" id="UP000217276">
    <property type="component" value="Chromosome"/>
</dbReference>